<keyword evidence="7" id="KW-0249">Electron transport</keyword>
<dbReference type="Proteomes" id="UP000694255">
    <property type="component" value="Unassembled WGS sequence"/>
</dbReference>
<feature type="domain" description="FAD-binding 8" evidence="17">
    <location>
        <begin position="255"/>
        <end position="339"/>
    </location>
</feature>
<dbReference type="CDD" id="cd06186">
    <property type="entry name" value="NOX_Duox_like_FAD_NADP"/>
    <property type="match status" value="1"/>
</dbReference>
<protein>
    <recommendedName>
        <fullName evidence="14">Probable metalloreductase AIM14</fullName>
    </recommendedName>
</protein>
<accession>A0A8J5ULA8</accession>
<comment type="function">
    <text evidence="12">Probable cell surface metalloreductase. May be involved in iron or copper homeostasis.</text>
</comment>
<evidence type="ECO:0000256" key="6">
    <source>
        <dbReference type="ARBA" id="ARBA00022857"/>
    </source>
</evidence>
<comment type="subcellular location">
    <subcellularLocation>
        <location evidence="1">Membrane</location>
        <topology evidence="1">Multi-pass membrane protein</topology>
    </subcellularLocation>
</comment>
<sequence length="538" mass="62227">MNDNNIHMLNDVNRLQPRHGDHHYINVKYGYFIFGLSLVHIFYRTILKYVYVKRWISTGTHSRLLRRYSSIPTWLIVSVWFLIIFFVGGFHIDDFSEEYIVSAKRFGRIAYCLIPLNIFLILRPTDVRLWKIGYYIENLNLHKWISRLIAFCVAIHSVGYFYKWITEGTILSKPFEILNLLGVIVFILFAILIVLSIRSMRRRNYVLFYVLHNITAWSMVLLIALHARPGVTIFAFVNMALLCYQLYLRYYASYKVDTLKVIEKPTSTLRIVKINQPDNFKSWLPASHIRLNYSMSNIRSWTNATHPFTLANISDDNNNLILIVKKTSFVFDPMQSYLLTGPYPALPSPFFNSAKLVNIVCGGSGISFALPIYRYFKVCNPNATVKLVWCIRNKVDTFIIHQLDIEGIQVFITSTIGQDSPVSSSPSTPSNSSFEPIEQVVDDEHTQGLLQDGEDGIELQELKNDDNNEPPTVEKSASTTFHVGRPKLDEVFAIEDPTLVEDKRNSWVIACGPDTLIADAKEWSKEHEYQFYFEKYEM</sequence>
<evidence type="ECO:0000256" key="10">
    <source>
        <dbReference type="ARBA" id="ARBA00023065"/>
    </source>
</evidence>
<evidence type="ECO:0000256" key="13">
    <source>
        <dbReference type="ARBA" id="ARBA00038065"/>
    </source>
</evidence>
<evidence type="ECO:0000313" key="20">
    <source>
        <dbReference type="Proteomes" id="UP000694255"/>
    </source>
</evidence>
<feature type="transmembrane region" description="Helical" evidence="15">
    <location>
        <begin position="144"/>
        <end position="165"/>
    </location>
</feature>
<evidence type="ECO:0000256" key="11">
    <source>
        <dbReference type="ARBA" id="ARBA00023136"/>
    </source>
</evidence>
<organism evidence="19 20">
    <name type="scientific">[Candida] subhashii</name>
    <dbReference type="NCBI Taxonomy" id="561895"/>
    <lineage>
        <taxon>Eukaryota</taxon>
        <taxon>Fungi</taxon>
        <taxon>Dikarya</taxon>
        <taxon>Ascomycota</taxon>
        <taxon>Saccharomycotina</taxon>
        <taxon>Pichiomycetes</taxon>
        <taxon>Debaryomycetaceae</taxon>
        <taxon>Spathaspora</taxon>
    </lineage>
</organism>
<dbReference type="SFLD" id="SFLDG01168">
    <property type="entry name" value="Ferric_reductase_subgroup_(FRE"/>
    <property type="match status" value="1"/>
</dbReference>
<keyword evidence="4 15" id="KW-0812">Transmembrane</keyword>
<evidence type="ECO:0000256" key="5">
    <source>
        <dbReference type="ARBA" id="ARBA00022827"/>
    </source>
</evidence>
<feature type="transmembrane region" description="Helical" evidence="15">
    <location>
        <begin position="106"/>
        <end position="123"/>
    </location>
</feature>
<dbReference type="GO" id="GO:0000293">
    <property type="term" value="F:ferric-chelate reductase activity"/>
    <property type="evidence" value="ECO:0007669"/>
    <property type="project" value="TreeGrafter"/>
</dbReference>
<dbReference type="GeneID" id="73470560"/>
<evidence type="ECO:0000256" key="4">
    <source>
        <dbReference type="ARBA" id="ARBA00022692"/>
    </source>
</evidence>
<dbReference type="OrthoDB" id="17725at2759"/>
<evidence type="ECO:0000256" key="7">
    <source>
        <dbReference type="ARBA" id="ARBA00022982"/>
    </source>
</evidence>
<dbReference type="RefSeq" id="XP_049262934.1">
    <property type="nucleotide sequence ID" value="XM_049407648.1"/>
</dbReference>
<feature type="transmembrane region" description="Helical" evidence="15">
    <location>
        <begin position="207"/>
        <end position="227"/>
    </location>
</feature>
<feature type="domain" description="Ferric oxidoreductase" evidence="16">
    <location>
        <begin position="106"/>
        <end position="223"/>
    </location>
</feature>
<evidence type="ECO:0000259" key="18">
    <source>
        <dbReference type="Pfam" id="PF08030"/>
    </source>
</evidence>
<keyword evidence="11 15" id="KW-0472">Membrane</keyword>
<dbReference type="SFLD" id="SFLDS00052">
    <property type="entry name" value="Ferric_Reductase_Domain"/>
    <property type="match status" value="1"/>
</dbReference>
<dbReference type="InterPro" id="IPR013121">
    <property type="entry name" value="Fe_red_NAD-bd_6"/>
</dbReference>
<feature type="domain" description="Ferric reductase NAD binding" evidence="18">
    <location>
        <begin position="357"/>
        <end position="522"/>
    </location>
</feature>
<dbReference type="Pfam" id="PF01794">
    <property type="entry name" value="Ferric_reduct"/>
    <property type="match status" value="1"/>
</dbReference>
<dbReference type="InterPro" id="IPR013130">
    <property type="entry name" value="Fe3_Rdtase_TM_dom"/>
</dbReference>
<feature type="transmembrane region" description="Helical" evidence="15">
    <location>
        <begin position="29"/>
        <end position="51"/>
    </location>
</feature>
<dbReference type="PANTHER" id="PTHR11972">
    <property type="entry name" value="NADPH OXIDASE"/>
    <property type="match status" value="1"/>
</dbReference>
<keyword evidence="20" id="KW-1185">Reference proteome</keyword>
<comment type="caution">
    <text evidence="19">The sequence shown here is derived from an EMBL/GenBank/DDBJ whole genome shotgun (WGS) entry which is preliminary data.</text>
</comment>
<evidence type="ECO:0000256" key="2">
    <source>
        <dbReference type="ARBA" id="ARBA00022448"/>
    </source>
</evidence>
<dbReference type="InterPro" id="IPR013112">
    <property type="entry name" value="FAD-bd_8"/>
</dbReference>
<evidence type="ECO:0000256" key="15">
    <source>
        <dbReference type="SAM" id="Phobius"/>
    </source>
</evidence>
<evidence type="ECO:0000256" key="14">
    <source>
        <dbReference type="ARBA" id="ARBA00039704"/>
    </source>
</evidence>
<feature type="transmembrane region" description="Helical" evidence="15">
    <location>
        <begin position="71"/>
        <end position="91"/>
    </location>
</feature>
<dbReference type="Pfam" id="PF08022">
    <property type="entry name" value="FAD_binding_8"/>
    <property type="match status" value="1"/>
</dbReference>
<reference evidence="19 20" key="1">
    <citation type="journal article" date="2021" name="DNA Res.">
        <title>Genome analysis of Candida subhashii reveals its hybrid nature and dual mitochondrial genome conformations.</title>
        <authorList>
            <person name="Mixao V."/>
            <person name="Hegedusova E."/>
            <person name="Saus E."/>
            <person name="Pryszcz L.P."/>
            <person name="Cillingova A."/>
            <person name="Nosek J."/>
            <person name="Gabaldon T."/>
        </authorList>
    </citation>
    <scope>NUCLEOTIDE SEQUENCE [LARGE SCALE GENOMIC DNA]</scope>
    <source>
        <strain evidence="19 20">CBS 10753</strain>
    </source>
</reference>
<evidence type="ECO:0000256" key="3">
    <source>
        <dbReference type="ARBA" id="ARBA00022630"/>
    </source>
</evidence>
<proteinExistence type="inferred from homology"/>
<evidence type="ECO:0000259" key="17">
    <source>
        <dbReference type="Pfam" id="PF08022"/>
    </source>
</evidence>
<gene>
    <name evidence="19" type="ORF">J8A68_003760</name>
</gene>
<evidence type="ECO:0000256" key="1">
    <source>
        <dbReference type="ARBA" id="ARBA00004141"/>
    </source>
</evidence>
<comment type="similarity">
    <text evidence="13">Belongs to the ferric reductase (FRE) family. AIM14 subfamily.</text>
</comment>
<name>A0A8J5ULA8_9ASCO</name>
<keyword evidence="8 15" id="KW-1133">Transmembrane helix</keyword>
<keyword evidence="5" id="KW-0274">FAD</keyword>
<dbReference type="SFLD" id="SFLDF00463">
    <property type="entry name" value="AIM14"/>
    <property type="match status" value="1"/>
</dbReference>
<dbReference type="EMBL" id="JAGSYN010000164">
    <property type="protein sequence ID" value="KAG7662701.1"/>
    <property type="molecule type" value="Genomic_DNA"/>
</dbReference>
<evidence type="ECO:0000256" key="12">
    <source>
        <dbReference type="ARBA" id="ARBA00037386"/>
    </source>
</evidence>
<keyword evidence="2" id="KW-0813">Transport</keyword>
<dbReference type="GO" id="GO:0005886">
    <property type="term" value="C:plasma membrane"/>
    <property type="evidence" value="ECO:0007669"/>
    <property type="project" value="TreeGrafter"/>
</dbReference>
<evidence type="ECO:0000256" key="8">
    <source>
        <dbReference type="ARBA" id="ARBA00022989"/>
    </source>
</evidence>
<dbReference type="PANTHER" id="PTHR11972:SF198">
    <property type="entry name" value="METALLOREDUCTASE AIM14-RELATED"/>
    <property type="match status" value="1"/>
</dbReference>
<keyword evidence="10" id="KW-0406">Ion transport</keyword>
<feature type="transmembrane region" description="Helical" evidence="15">
    <location>
        <begin position="233"/>
        <end position="252"/>
    </location>
</feature>
<evidence type="ECO:0000259" key="16">
    <source>
        <dbReference type="Pfam" id="PF01794"/>
    </source>
</evidence>
<evidence type="ECO:0000256" key="9">
    <source>
        <dbReference type="ARBA" id="ARBA00023002"/>
    </source>
</evidence>
<keyword evidence="3" id="KW-0285">Flavoprotein</keyword>
<keyword evidence="6" id="KW-0521">NADP</keyword>
<evidence type="ECO:0000313" key="19">
    <source>
        <dbReference type="EMBL" id="KAG7662701.1"/>
    </source>
</evidence>
<dbReference type="InterPro" id="IPR050369">
    <property type="entry name" value="RBOH/FRE"/>
</dbReference>
<feature type="transmembrane region" description="Helical" evidence="15">
    <location>
        <begin position="177"/>
        <end position="195"/>
    </location>
</feature>
<keyword evidence="9" id="KW-0560">Oxidoreductase</keyword>
<dbReference type="GO" id="GO:0033215">
    <property type="term" value="P:reductive iron assimilation"/>
    <property type="evidence" value="ECO:0007669"/>
    <property type="project" value="TreeGrafter"/>
</dbReference>
<dbReference type="AlphaFoldDB" id="A0A8J5ULA8"/>
<dbReference type="Pfam" id="PF08030">
    <property type="entry name" value="NAD_binding_6"/>
    <property type="match status" value="1"/>
</dbReference>